<evidence type="ECO:0000313" key="3">
    <source>
        <dbReference type="Proteomes" id="UP000186922"/>
    </source>
</evidence>
<reference evidence="2 3" key="1">
    <citation type="journal article" date="2016" name="Nat. Commun.">
        <title>Extremotolerant tardigrade genome and improved radiotolerance of human cultured cells by tardigrade-unique protein.</title>
        <authorList>
            <person name="Hashimoto T."/>
            <person name="Horikawa D.D."/>
            <person name="Saito Y."/>
            <person name="Kuwahara H."/>
            <person name="Kozuka-Hata H."/>
            <person name="Shin-I T."/>
            <person name="Minakuchi Y."/>
            <person name="Ohishi K."/>
            <person name="Motoyama A."/>
            <person name="Aizu T."/>
            <person name="Enomoto A."/>
            <person name="Kondo K."/>
            <person name="Tanaka S."/>
            <person name="Hara Y."/>
            <person name="Koshikawa S."/>
            <person name="Sagara H."/>
            <person name="Miura T."/>
            <person name="Yokobori S."/>
            <person name="Miyagawa K."/>
            <person name="Suzuki Y."/>
            <person name="Kubo T."/>
            <person name="Oyama M."/>
            <person name="Kohara Y."/>
            <person name="Fujiyama A."/>
            <person name="Arakawa K."/>
            <person name="Katayama T."/>
            <person name="Toyoda A."/>
            <person name="Kunieda T."/>
        </authorList>
    </citation>
    <scope>NUCLEOTIDE SEQUENCE [LARGE SCALE GENOMIC DNA]</scope>
    <source>
        <strain evidence="2 3">YOKOZUNA-1</strain>
    </source>
</reference>
<gene>
    <name evidence="2" type="primary">RvY_07870-1</name>
    <name evidence="2" type="synonym">RvY_07870.1</name>
    <name evidence="2" type="ORF">RvY_07870</name>
</gene>
<protein>
    <recommendedName>
        <fullName evidence="4">Kynurenine formamidase</fullName>
    </recommendedName>
</protein>
<dbReference type="AlphaFoldDB" id="A0A1D1V3S0"/>
<dbReference type="SUPFAM" id="SSF53474">
    <property type="entry name" value="alpha/beta-Hydrolases"/>
    <property type="match status" value="1"/>
</dbReference>
<name>A0A1D1V3S0_RAMVA</name>
<dbReference type="EMBL" id="BDGG01000003">
    <property type="protein sequence ID" value="GAU96419.1"/>
    <property type="molecule type" value="Genomic_DNA"/>
</dbReference>
<dbReference type="OrthoDB" id="433474at2759"/>
<comment type="caution">
    <text evidence="2">The sequence shown here is derived from an EMBL/GenBank/DDBJ whole genome shotgun (WGS) entry which is preliminary data.</text>
</comment>
<evidence type="ECO:0000256" key="1">
    <source>
        <dbReference type="SAM" id="MobiDB-lite"/>
    </source>
</evidence>
<accession>A0A1D1V3S0</accession>
<keyword evidence="3" id="KW-1185">Reference proteome</keyword>
<dbReference type="InterPro" id="IPR029058">
    <property type="entry name" value="AB_hydrolase_fold"/>
</dbReference>
<organism evidence="2 3">
    <name type="scientific">Ramazzottius varieornatus</name>
    <name type="common">Water bear</name>
    <name type="synonym">Tardigrade</name>
    <dbReference type="NCBI Taxonomy" id="947166"/>
    <lineage>
        <taxon>Eukaryota</taxon>
        <taxon>Metazoa</taxon>
        <taxon>Ecdysozoa</taxon>
        <taxon>Tardigrada</taxon>
        <taxon>Eutardigrada</taxon>
        <taxon>Parachela</taxon>
        <taxon>Hypsibioidea</taxon>
        <taxon>Ramazzottiidae</taxon>
        <taxon>Ramazzottius</taxon>
    </lineage>
</organism>
<evidence type="ECO:0008006" key="4">
    <source>
        <dbReference type="Google" id="ProtNLM"/>
    </source>
</evidence>
<dbReference type="Proteomes" id="UP000186922">
    <property type="component" value="Unassembled WGS sequence"/>
</dbReference>
<proteinExistence type="predicted"/>
<sequence length="365" mass="41351">MERKNSQALDYLYSPCYYHNQILTPERVLDKHYAVVKEATGKARQNYFWIENIRYGSTWEDTLDVYSYHDNVIAGRPIFVYLHGVYGLDLNKDSSAFAANTICENGGILIVVSHRISSNRPADRPVSMQNVCAELGSAMEIIFAVATRLKSSGILLCGHSWGAHLLSMMLSLPYSDATQQNFSMIKAVWLVGGCYNLKPLAKTYHHNYLQLTNDDMTTCSPVNCAKQLAKNFKYSGETLFNICVAEYDSPVFEEEAEEYFLSIKKRLDRNKNFAVELTQFLGRDHFEVIENLTEISDGFTQEILAVMIPLLPVLDEDEKYPVISLEKEILPLSLTGAEHGDRQYKKEISSKGKKNHVGESKGALW</sequence>
<evidence type="ECO:0000313" key="2">
    <source>
        <dbReference type="EMBL" id="GAU96419.1"/>
    </source>
</evidence>
<dbReference type="STRING" id="947166.A0A1D1V3S0"/>
<feature type="region of interest" description="Disordered" evidence="1">
    <location>
        <begin position="345"/>
        <end position="365"/>
    </location>
</feature>
<dbReference type="Gene3D" id="3.40.50.1820">
    <property type="entry name" value="alpha/beta hydrolase"/>
    <property type="match status" value="1"/>
</dbReference>